<accession>A0ABX7BY23</accession>
<evidence type="ECO:0000259" key="1">
    <source>
        <dbReference type="Pfam" id="PF01872"/>
    </source>
</evidence>
<gene>
    <name evidence="2" type="ORF">JI749_04165</name>
</gene>
<feature type="domain" description="Bacterial bifunctional deaminase-reductase C-terminal" evidence="1">
    <location>
        <begin position="6"/>
        <end position="177"/>
    </location>
</feature>
<sequence length="186" mass="20470">MARLQYSINVTLDGCCDHQAIVPYPEMHQFWADVVANASVLLYGRITYQMMEPAWRPIAETGVVPEGTADWVVPFAQSIHRARKVVASTTLAHVDWNAQLLQGDLKGAIERLKREQHGIISLGGVNLARAIAALGLIDEFVFLVHPRIAGHGPTLFSGLPFPLDLKLTNQQTFASGAIALTYEARR</sequence>
<evidence type="ECO:0000313" key="2">
    <source>
        <dbReference type="EMBL" id="QQR36833.1"/>
    </source>
</evidence>
<protein>
    <submittedName>
        <fullName evidence="2">Dihydrofolate reductase family protein</fullName>
    </submittedName>
</protein>
<dbReference type="EMBL" id="CP068047">
    <property type="protein sequence ID" value="QQR36833.1"/>
    <property type="molecule type" value="Genomic_DNA"/>
</dbReference>
<keyword evidence="3" id="KW-1185">Reference proteome</keyword>
<dbReference type="Gene3D" id="3.40.430.10">
    <property type="entry name" value="Dihydrofolate Reductase, subunit A"/>
    <property type="match status" value="1"/>
</dbReference>
<dbReference type="Proteomes" id="UP000595460">
    <property type="component" value="Chromosome"/>
</dbReference>
<proteinExistence type="predicted"/>
<dbReference type="RefSeq" id="WP_201659559.1">
    <property type="nucleotide sequence ID" value="NZ_CP068047.1"/>
</dbReference>
<dbReference type="InterPro" id="IPR024072">
    <property type="entry name" value="DHFR-like_dom_sf"/>
</dbReference>
<dbReference type="SUPFAM" id="SSF53597">
    <property type="entry name" value="Dihydrofolate reductase-like"/>
    <property type="match status" value="1"/>
</dbReference>
<reference evidence="2 3" key="1">
    <citation type="submission" date="2021-01" db="EMBL/GenBank/DDBJ databases">
        <title>Genome seq and assembly of Devosia sp. G19.</title>
        <authorList>
            <person name="Chhetri G."/>
        </authorList>
    </citation>
    <scope>NUCLEOTIDE SEQUENCE [LARGE SCALE GENOMIC DNA]</scope>
    <source>
        <strain evidence="2 3">G19</strain>
    </source>
</reference>
<dbReference type="Pfam" id="PF01872">
    <property type="entry name" value="RibD_C"/>
    <property type="match status" value="1"/>
</dbReference>
<dbReference type="InterPro" id="IPR002734">
    <property type="entry name" value="RibDG_C"/>
</dbReference>
<organism evidence="2 3">
    <name type="scientific">Devosia oryziradicis</name>
    <dbReference type="NCBI Taxonomy" id="2801335"/>
    <lineage>
        <taxon>Bacteria</taxon>
        <taxon>Pseudomonadati</taxon>
        <taxon>Pseudomonadota</taxon>
        <taxon>Alphaproteobacteria</taxon>
        <taxon>Hyphomicrobiales</taxon>
        <taxon>Devosiaceae</taxon>
        <taxon>Devosia</taxon>
    </lineage>
</organism>
<name>A0ABX7BY23_9HYPH</name>
<evidence type="ECO:0000313" key="3">
    <source>
        <dbReference type="Proteomes" id="UP000595460"/>
    </source>
</evidence>